<dbReference type="RefSeq" id="WP_406800241.1">
    <property type="nucleotide sequence ID" value="NZ_JBEWZF010000002.1"/>
</dbReference>
<dbReference type="Proteomes" id="UP001623553">
    <property type="component" value="Unassembled WGS sequence"/>
</dbReference>
<dbReference type="PANTHER" id="PTHR31126:SF1">
    <property type="entry name" value="TYROSINE SPECIFIC PROTEIN PHOSPHATASES DOMAIN-CONTAINING PROTEIN"/>
    <property type="match status" value="1"/>
</dbReference>
<dbReference type="PANTHER" id="PTHR31126">
    <property type="entry name" value="TYROSINE-PROTEIN PHOSPHATASE"/>
    <property type="match status" value="1"/>
</dbReference>
<sequence length="273" mass="30579">MMLRTLVVFLFFSLSLQAQVVDSLQRKVFLTGAHNFRDLGGYKTADGGRVKWGRVYRSADLSKLTAEDLTQLADRKIKVVVDFRGPVEIKQAPDNLPAGAKYVNLPAGSGQVNPNSVFLKLKTAADTDSMMRSFYGLNDSLAFRYKPFFAELVKAEEGKNVLFHCTAGKDRTGMGAALLLTALGVSRDQVIADFLASNYYRQDENRKMIPRLKSMGFTEEMVLDLMGVKESYLQVTFQTIEKKYGSIEKYLEVELGVGKPEISKLKKLFTEKI</sequence>
<dbReference type="EMBL" id="JBEWZF010000002">
    <property type="protein sequence ID" value="MFL0298410.1"/>
    <property type="molecule type" value="Genomic_DNA"/>
</dbReference>
<feature type="signal peptide" evidence="2">
    <location>
        <begin position="1"/>
        <end position="18"/>
    </location>
</feature>
<keyword evidence="5" id="KW-1185">Reference proteome</keyword>
<dbReference type="InterPro" id="IPR026893">
    <property type="entry name" value="Tyr/Ser_Pase_IphP-type"/>
</dbReference>
<dbReference type="InterPro" id="IPR000387">
    <property type="entry name" value="Tyr_Pase_dom"/>
</dbReference>
<dbReference type="SUPFAM" id="SSF52799">
    <property type="entry name" value="(Phosphotyrosine protein) phosphatases II"/>
    <property type="match status" value="1"/>
</dbReference>
<feature type="chain" id="PRO_5047228694" evidence="2">
    <location>
        <begin position="19"/>
        <end position="273"/>
    </location>
</feature>
<gene>
    <name evidence="4" type="ORF">AAE961_05975</name>
</gene>
<accession>A0ABW8U312</accession>
<keyword evidence="2" id="KW-0732">Signal</keyword>
<keyword evidence="4" id="KW-0378">Hydrolase</keyword>
<dbReference type="PROSITE" id="PS00383">
    <property type="entry name" value="TYR_PHOSPHATASE_1"/>
    <property type="match status" value="1"/>
</dbReference>
<evidence type="ECO:0000259" key="3">
    <source>
        <dbReference type="PROSITE" id="PS50056"/>
    </source>
</evidence>
<comment type="caution">
    <text evidence="4">The sequence shown here is derived from an EMBL/GenBank/DDBJ whole genome shotgun (WGS) entry which is preliminary data.</text>
</comment>
<evidence type="ECO:0000256" key="2">
    <source>
        <dbReference type="SAM" id="SignalP"/>
    </source>
</evidence>
<dbReference type="Pfam" id="PF13350">
    <property type="entry name" value="Y_phosphatase3"/>
    <property type="match status" value="1"/>
</dbReference>
<comment type="similarity">
    <text evidence="1">Belongs to the protein-tyrosine phosphatase family.</text>
</comment>
<dbReference type="InterPro" id="IPR016130">
    <property type="entry name" value="Tyr_Pase_AS"/>
</dbReference>
<dbReference type="GO" id="GO:0004725">
    <property type="term" value="F:protein tyrosine phosphatase activity"/>
    <property type="evidence" value="ECO:0007669"/>
    <property type="project" value="UniProtKB-EC"/>
</dbReference>
<dbReference type="InterPro" id="IPR029021">
    <property type="entry name" value="Prot-tyrosine_phosphatase-like"/>
</dbReference>
<reference evidence="4 5" key="1">
    <citation type="submission" date="2024-07" db="EMBL/GenBank/DDBJ databases">
        <authorList>
            <person name="Pitt A."/>
            <person name="Hahn M.W."/>
        </authorList>
    </citation>
    <scope>NUCLEOTIDE SEQUENCE [LARGE SCALE GENOMIC DNA]</scope>
    <source>
        <strain evidence="4 5">2-BAHN-186B</strain>
    </source>
</reference>
<name>A0ABW8U312_9BACT</name>
<proteinExistence type="inferred from homology"/>
<dbReference type="Gene3D" id="3.90.190.10">
    <property type="entry name" value="Protein tyrosine phosphatase superfamily"/>
    <property type="match status" value="1"/>
</dbReference>
<organism evidence="4 5">
    <name type="scientific">Aquirufa novilacunae</name>
    <dbReference type="NCBI Taxonomy" id="3139305"/>
    <lineage>
        <taxon>Bacteria</taxon>
        <taxon>Pseudomonadati</taxon>
        <taxon>Bacteroidota</taxon>
        <taxon>Cytophagia</taxon>
        <taxon>Cytophagales</taxon>
        <taxon>Flectobacillaceae</taxon>
        <taxon>Aquirufa</taxon>
    </lineage>
</organism>
<evidence type="ECO:0000256" key="1">
    <source>
        <dbReference type="ARBA" id="ARBA00009580"/>
    </source>
</evidence>
<dbReference type="PROSITE" id="PS50056">
    <property type="entry name" value="TYR_PHOSPHATASE_2"/>
    <property type="match status" value="1"/>
</dbReference>
<evidence type="ECO:0000313" key="4">
    <source>
        <dbReference type="EMBL" id="MFL0298410.1"/>
    </source>
</evidence>
<feature type="domain" description="Tyrosine specific protein phosphatases" evidence="3">
    <location>
        <begin position="147"/>
        <end position="191"/>
    </location>
</feature>
<evidence type="ECO:0000313" key="5">
    <source>
        <dbReference type="Proteomes" id="UP001623553"/>
    </source>
</evidence>
<dbReference type="EC" id="3.1.3.48" evidence="4"/>
<protein>
    <submittedName>
        <fullName evidence="4">Tyrosine-protein phosphatase</fullName>
        <ecNumber evidence="4">3.1.3.48</ecNumber>
    </submittedName>
</protein>